<dbReference type="RefSeq" id="WP_407349364.1">
    <property type="nucleotide sequence ID" value="NZ_CP136864.1"/>
</dbReference>
<sequence>MIVLNHPKDVVRLRRGVLSAQGLLQAQAFGAGLAGAAEAITHIGYVQIDSISVVERAHHHVLHARVPGFKPAMMNQLLLNRDIFEYWSHAAAFLPIADFRFSLPYKQAIKDGQIHWYKSPDKPLMRDLLDRIRRDGPLRSRDLESNQPKREGWWDWKPAKKALEQLYMQGDLMVSDREGFQKTYDLTERVLPDHIDTRTPSTDEFAQYLLDQQLRSHACVSLRGITYLRKSADLRAAVKALVDEGLAQQALEQVQTPNGDVLIIESGALDGSMPRVSNRMHILSPFDNSVIQRDRLKAVFDYDYQLECYVPETKRQHGYFSLPLLFRDEFVGRMDCKAHRKTRHLEIKALHWERIDHDEELLVQAFVEALKRFLPFQGCESVSLTEVYPKRWGKRLRTELAAVS</sequence>
<evidence type="ECO:0000313" key="1">
    <source>
        <dbReference type="EMBL" id="WOJ94727.1"/>
    </source>
</evidence>
<evidence type="ECO:0000313" key="2">
    <source>
        <dbReference type="Proteomes" id="UP001626537"/>
    </source>
</evidence>
<name>A0ABZ0I6Q2_9GAMM</name>
<accession>A0ABZ0I6Q2</accession>
<dbReference type="EMBL" id="CP136864">
    <property type="protein sequence ID" value="WOJ94727.1"/>
    <property type="molecule type" value="Genomic_DNA"/>
</dbReference>
<dbReference type="Proteomes" id="UP001626537">
    <property type="component" value="Chromosome"/>
</dbReference>
<dbReference type="Pfam" id="PF06224">
    <property type="entry name" value="AlkZ-like"/>
    <property type="match status" value="1"/>
</dbReference>
<dbReference type="InterPro" id="IPR009351">
    <property type="entry name" value="AlkZ-like"/>
</dbReference>
<dbReference type="PANTHER" id="PTHR30528">
    <property type="entry name" value="CYTOPLASMIC PROTEIN"/>
    <property type="match status" value="1"/>
</dbReference>
<gene>
    <name evidence="1" type="ORF">R0135_06050</name>
</gene>
<protein>
    <submittedName>
        <fullName evidence="1">Crosslink repair DNA glycosylase YcaQ family protein</fullName>
    </submittedName>
</protein>
<proteinExistence type="predicted"/>
<organism evidence="1 2">
    <name type="scientific">Congregibacter variabilis</name>
    <dbReference type="NCBI Taxonomy" id="3081200"/>
    <lineage>
        <taxon>Bacteria</taxon>
        <taxon>Pseudomonadati</taxon>
        <taxon>Pseudomonadota</taxon>
        <taxon>Gammaproteobacteria</taxon>
        <taxon>Cellvibrionales</taxon>
        <taxon>Halieaceae</taxon>
        <taxon>Congregibacter</taxon>
    </lineage>
</organism>
<keyword evidence="2" id="KW-1185">Reference proteome</keyword>
<dbReference type="PANTHER" id="PTHR30528:SF0">
    <property type="entry name" value="CYTOPLASMIC PROTEIN"/>
    <property type="match status" value="1"/>
</dbReference>
<reference evidence="1 2" key="1">
    <citation type="submission" date="2023-10" db="EMBL/GenBank/DDBJ databases">
        <title>Two novel species belonging to the OM43/NOR5 clade.</title>
        <authorList>
            <person name="Park M."/>
        </authorList>
    </citation>
    <scope>NUCLEOTIDE SEQUENCE [LARGE SCALE GENOMIC DNA]</scope>
    <source>
        <strain evidence="1 2">IMCC43200</strain>
    </source>
</reference>